<keyword evidence="8" id="KW-0067">ATP-binding</keyword>
<evidence type="ECO:0000256" key="9">
    <source>
        <dbReference type="ARBA" id="ARBA00022842"/>
    </source>
</evidence>
<evidence type="ECO:0000256" key="8">
    <source>
        <dbReference type="ARBA" id="ARBA00022840"/>
    </source>
</evidence>
<evidence type="ECO:0000256" key="1">
    <source>
        <dbReference type="ARBA" id="ARBA00004997"/>
    </source>
</evidence>
<keyword evidence="11 13" id="KW-0670">Pyruvate</keyword>
<keyword evidence="5" id="KW-0479">Metal-binding</keyword>
<dbReference type="EC" id="2.7.1.40" evidence="3"/>
<dbReference type="GO" id="GO:0030955">
    <property type="term" value="F:potassium ion binding"/>
    <property type="evidence" value="ECO:0007669"/>
    <property type="project" value="InterPro"/>
</dbReference>
<evidence type="ECO:0000256" key="10">
    <source>
        <dbReference type="ARBA" id="ARBA00023152"/>
    </source>
</evidence>
<name>A0A0G0PDU2_9BACT</name>
<comment type="caution">
    <text evidence="13">The sequence shown here is derived from an EMBL/GenBank/DDBJ whole genome shotgun (WGS) entry which is preliminary data.</text>
</comment>
<dbReference type="Pfam" id="PF00224">
    <property type="entry name" value="PK"/>
    <property type="match status" value="2"/>
</dbReference>
<dbReference type="GO" id="GO:0005524">
    <property type="term" value="F:ATP binding"/>
    <property type="evidence" value="ECO:0007669"/>
    <property type="project" value="UniProtKB-KW"/>
</dbReference>
<comment type="pathway">
    <text evidence="1">Carbohydrate degradation; glycolysis; pyruvate from D-glyceraldehyde 3-phosphate: step 5/5.</text>
</comment>
<dbReference type="PATRIC" id="fig|1619031.3.peg.432"/>
<evidence type="ECO:0000256" key="6">
    <source>
        <dbReference type="ARBA" id="ARBA00022741"/>
    </source>
</evidence>
<dbReference type="UniPathway" id="UPA00109">
    <property type="reaction ID" value="UER00188"/>
</dbReference>
<feature type="domain" description="Pyruvate kinase barrel" evidence="12">
    <location>
        <begin position="86"/>
        <end position="194"/>
    </location>
</feature>
<dbReference type="InterPro" id="IPR015813">
    <property type="entry name" value="Pyrv/PenolPyrv_kinase-like_dom"/>
</dbReference>
<dbReference type="PANTHER" id="PTHR11817">
    <property type="entry name" value="PYRUVATE KINASE"/>
    <property type="match status" value="1"/>
</dbReference>
<dbReference type="Gene3D" id="3.20.20.60">
    <property type="entry name" value="Phosphoenolpyruvate-binding domains"/>
    <property type="match status" value="1"/>
</dbReference>
<dbReference type="GO" id="GO:0004743">
    <property type="term" value="F:pyruvate kinase activity"/>
    <property type="evidence" value="ECO:0007669"/>
    <property type="project" value="UniProtKB-EC"/>
</dbReference>
<dbReference type="InterPro" id="IPR040442">
    <property type="entry name" value="Pyrv_kinase-like_dom_sf"/>
</dbReference>
<evidence type="ECO:0000313" key="14">
    <source>
        <dbReference type="Proteomes" id="UP000034764"/>
    </source>
</evidence>
<dbReference type="EMBL" id="LBXD01000025">
    <property type="protein sequence ID" value="KKR23311.1"/>
    <property type="molecule type" value="Genomic_DNA"/>
</dbReference>
<comment type="similarity">
    <text evidence="2">Belongs to the pyruvate kinase family.</text>
</comment>
<dbReference type="AlphaFoldDB" id="A0A0G0PDU2"/>
<dbReference type="GO" id="GO:0016301">
    <property type="term" value="F:kinase activity"/>
    <property type="evidence" value="ECO:0007669"/>
    <property type="project" value="UniProtKB-KW"/>
</dbReference>
<evidence type="ECO:0000256" key="11">
    <source>
        <dbReference type="ARBA" id="ARBA00023317"/>
    </source>
</evidence>
<dbReference type="SUPFAM" id="SSF51621">
    <property type="entry name" value="Phosphoenolpyruvate/pyruvate domain"/>
    <property type="match status" value="1"/>
</dbReference>
<dbReference type="InterPro" id="IPR015793">
    <property type="entry name" value="Pyrv_Knase_brl"/>
</dbReference>
<evidence type="ECO:0000256" key="2">
    <source>
        <dbReference type="ARBA" id="ARBA00008663"/>
    </source>
</evidence>
<evidence type="ECO:0000313" key="13">
    <source>
        <dbReference type="EMBL" id="KKR23311.1"/>
    </source>
</evidence>
<dbReference type="GO" id="GO:0000287">
    <property type="term" value="F:magnesium ion binding"/>
    <property type="evidence" value="ECO:0007669"/>
    <property type="project" value="InterPro"/>
</dbReference>
<evidence type="ECO:0000256" key="4">
    <source>
        <dbReference type="ARBA" id="ARBA00022679"/>
    </source>
</evidence>
<keyword evidence="7 13" id="KW-0418">Kinase</keyword>
<evidence type="ECO:0000256" key="5">
    <source>
        <dbReference type="ARBA" id="ARBA00022723"/>
    </source>
</evidence>
<dbReference type="InterPro" id="IPR001697">
    <property type="entry name" value="Pyr_Knase"/>
</dbReference>
<gene>
    <name evidence="13" type="ORF">UT53_C0025G0009</name>
</gene>
<evidence type="ECO:0000259" key="12">
    <source>
        <dbReference type="Pfam" id="PF00224"/>
    </source>
</evidence>
<accession>A0A0G0PDU2</accession>
<proteinExistence type="inferred from homology"/>
<keyword evidence="6" id="KW-0547">Nucleotide-binding</keyword>
<keyword evidence="9" id="KW-0460">Magnesium</keyword>
<feature type="non-terminal residue" evidence="13">
    <location>
        <position position="194"/>
    </location>
</feature>
<sequence>MPSRAQIIATVGPASGTVELLRQLVAHQMDVMRLNFSWGTYGEHAAYISNLRQVALETGKRIPIIQDLSGPREQEMNGHRFDSTKDILTEKDLKDLAFGVEQKVDYIAMSYVGLADDIKKIKSEITKLGASISVIAKIERKVAIDNLDSILLEADAIMIARGDMGNEIPLEQIPFVQADIIKKCKTAKKPVITA</sequence>
<reference evidence="13 14" key="1">
    <citation type="journal article" date="2015" name="Nature">
        <title>rRNA introns, odd ribosomes, and small enigmatic genomes across a large radiation of phyla.</title>
        <authorList>
            <person name="Brown C.T."/>
            <person name="Hug L.A."/>
            <person name="Thomas B.C."/>
            <person name="Sharon I."/>
            <person name="Castelle C.J."/>
            <person name="Singh A."/>
            <person name="Wilkins M.J."/>
            <person name="Williams K.H."/>
            <person name="Banfield J.F."/>
        </authorList>
    </citation>
    <scope>NUCLEOTIDE SEQUENCE [LARGE SCALE GENOMIC DNA]</scope>
</reference>
<dbReference type="Proteomes" id="UP000034764">
    <property type="component" value="Unassembled WGS sequence"/>
</dbReference>
<keyword evidence="10" id="KW-0324">Glycolysis</keyword>
<organism evidence="13 14">
    <name type="scientific">Candidatus Yanofskybacteria bacterium GW2011_GWD2_39_48</name>
    <dbReference type="NCBI Taxonomy" id="1619031"/>
    <lineage>
        <taxon>Bacteria</taxon>
        <taxon>Candidatus Yanofskyibacteriota</taxon>
    </lineage>
</organism>
<protein>
    <recommendedName>
        <fullName evidence="3">pyruvate kinase</fullName>
        <ecNumber evidence="3">2.7.1.40</ecNumber>
    </recommendedName>
</protein>
<feature type="domain" description="Pyruvate kinase barrel" evidence="12">
    <location>
        <begin position="4"/>
        <end position="72"/>
    </location>
</feature>
<evidence type="ECO:0000256" key="7">
    <source>
        <dbReference type="ARBA" id="ARBA00022777"/>
    </source>
</evidence>
<evidence type="ECO:0000256" key="3">
    <source>
        <dbReference type="ARBA" id="ARBA00012142"/>
    </source>
</evidence>
<keyword evidence="4" id="KW-0808">Transferase</keyword>